<feature type="region of interest" description="Disordered" evidence="1">
    <location>
        <begin position="23"/>
        <end position="126"/>
    </location>
</feature>
<gene>
    <name evidence="2" type="ORF">N658DRAFT_42818</name>
</gene>
<keyword evidence="3" id="KW-1185">Reference proteome</keyword>
<protein>
    <submittedName>
        <fullName evidence="2">Uncharacterized protein</fullName>
    </submittedName>
</protein>
<feature type="compositionally biased region" description="Acidic residues" evidence="1">
    <location>
        <begin position="195"/>
        <end position="204"/>
    </location>
</feature>
<feature type="compositionally biased region" description="Low complexity" evidence="1">
    <location>
        <begin position="182"/>
        <end position="194"/>
    </location>
</feature>
<feature type="compositionally biased region" description="Low complexity" evidence="1">
    <location>
        <begin position="149"/>
        <end position="158"/>
    </location>
</feature>
<feature type="compositionally biased region" description="Low complexity" evidence="1">
    <location>
        <begin position="26"/>
        <end position="44"/>
    </location>
</feature>
<organism evidence="2 3">
    <name type="scientific">Parathielavia hyrcaniae</name>
    <dbReference type="NCBI Taxonomy" id="113614"/>
    <lineage>
        <taxon>Eukaryota</taxon>
        <taxon>Fungi</taxon>
        <taxon>Dikarya</taxon>
        <taxon>Ascomycota</taxon>
        <taxon>Pezizomycotina</taxon>
        <taxon>Sordariomycetes</taxon>
        <taxon>Sordariomycetidae</taxon>
        <taxon>Sordariales</taxon>
        <taxon>Chaetomiaceae</taxon>
        <taxon>Parathielavia</taxon>
    </lineage>
</organism>
<evidence type="ECO:0000256" key="1">
    <source>
        <dbReference type="SAM" id="MobiDB-lite"/>
    </source>
</evidence>
<feature type="compositionally biased region" description="Basic residues" evidence="1">
    <location>
        <begin position="45"/>
        <end position="57"/>
    </location>
</feature>
<dbReference type="EMBL" id="MU863633">
    <property type="protein sequence ID" value="KAK4101966.1"/>
    <property type="molecule type" value="Genomic_DNA"/>
</dbReference>
<dbReference type="AlphaFoldDB" id="A0AAN6T2K6"/>
<sequence>MANLEQNVSLTTTNLVTFRPLFSRAAPPGSTRTYTTTTSSPASARSRRRHYHQKHNRRDPYGSSASSFSSAGTTTTRSLSFSSSRKHTLLTSASIRSATSSNSSSRSRLVAVSGQDNDDDDDDYQRGIGVGMGMRVREWHVVGGREIGRSASKSSSRGGVVGGGAREAAGLGGGEEEEYDLGEGMVRGYMSGGSESDDGEEDDGDYRSDGMLDMEAWPRGIMKAVCIEVVEEVSVEYVAAAAAKDSINRGGVRMLADGNIAVEQSSKGTARNSVVVGPGVMSSRQPRVLVGDNAERVSGGSGIEQDWETMLRAGPPM</sequence>
<dbReference type="Proteomes" id="UP001305647">
    <property type="component" value="Unassembled WGS sequence"/>
</dbReference>
<proteinExistence type="predicted"/>
<feature type="region of interest" description="Disordered" evidence="1">
    <location>
        <begin position="147"/>
        <end position="208"/>
    </location>
</feature>
<name>A0AAN6T2K6_9PEZI</name>
<evidence type="ECO:0000313" key="2">
    <source>
        <dbReference type="EMBL" id="KAK4101966.1"/>
    </source>
</evidence>
<evidence type="ECO:0000313" key="3">
    <source>
        <dbReference type="Proteomes" id="UP001305647"/>
    </source>
</evidence>
<comment type="caution">
    <text evidence="2">The sequence shown here is derived from an EMBL/GenBank/DDBJ whole genome shotgun (WGS) entry which is preliminary data.</text>
</comment>
<feature type="compositionally biased region" description="Low complexity" evidence="1">
    <location>
        <begin position="62"/>
        <end position="113"/>
    </location>
</feature>
<reference evidence="2" key="1">
    <citation type="journal article" date="2023" name="Mol. Phylogenet. Evol.">
        <title>Genome-scale phylogeny and comparative genomics of the fungal order Sordariales.</title>
        <authorList>
            <person name="Hensen N."/>
            <person name="Bonometti L."/>
            <person name="Westerberg I."/>
            <person name="Brannstrom I.O."/>
            <person name="Guillou S."/>
            <person name="Cros-Aarteil S."/>
            <person name="Calhoun S."/>
            <person name="Haridas S."/>
            <person name="Kuo A."/>
            <person name="Mondo S."/>
            <person name="Pangilinan J."/>
            <person name="Riley R."/>
            <person name="LaButti K."/>
            <person name="Andreopoulos B."/>
            <person name="Lipzen A."/>
            <person name="Chen C."/>
            <person name="Yan M."/>
            <person name="Daum C."/>
            <person name="Ng V."/>
            <person name="Clum A."/>
            <person name="Steindorff A."/>
            <person name="Ohm R.A."/>
            <person name="Martin F."/>
            <person name="Silar P."/>
            <person name="Natvig D.O."/>
            <person name="Lalanne C."/>
            <person name="Gautier V."/>
            <person name="Ament-Velasquez S.L."/>
            <person name="Kruys A."/>
            <person name="Hutchinson M.I."/>
            <person name="Powell A.J."/>
            <person name="Barry K."/>
            <person name="Miller A.N."/>
            <person name="Grigoriev I.V."/>
            <person name="Debuchy R."/>
            <person name="Gladieux P."/>
            <person name="Hiltunen Thoren M."/>
            <person name="Johannesson H."/>
        </authorList>
    </citation>
    <scope>NUCLEOTIDE SEQUENCE</scope>
    <source>
        <strain evidence="2">CBS 757.83</strain>
    </source>
</reference>
<accession>A0AAN6T2K6</accession>
<feature type="compositionally biased region" description="Gly residues" evidence="1">
    <location>
        <begin position="159"/>
        <end position="173"/>
    </location>
</feature>
<reference evidence="2" key="2">
    <citation type="submission" date="2023-05" db="EMBL/GenBank/DDBJ databases">
        <authorList>
            <consortium name="Lawrence Berkeley National Laboratory"/>
            <person name="Steindorff A."/>
            <person name="Hensen N."/>
            <person name="Bonometti L."/>
            <person name="Westerberg I."/>
            <person name="Brannstrom I.O."/>
            <person name="Guillou S."/>
            <person name="Cros-Aarteil S."/>
            <person name="Calhoun S."/>
            <person name="Haridas S."/>
            <person name="Kuo A."/>
            <person name="Mondo S."/>
            <person name="Pangilinan J."/>
            <person name="Riley R."/>
            <person name="Labutti K."/>
            <person name="Andreopoulos B."/>
            <person name="Lipzen A."/>
            <person name="Chen C."/>
            <person name="Yanf M."/>
            <person name="Daum C."/>
            <person name="Ng V."/>
            <person name="Clum A."/>
            <person name="Ohm R."/>
            <person name="Martin F."/>
            <person name="Silar P."/>
            <person name="Natvig D."/>
            <person name="Lalanne C."/>
            <person name="Gautier V."/>
            <person name="Ament-Velasquez S.L."/>
            <person name="Kruys A."/>
            <person name="Hutchinson M.I."/>
            <person name="Powell A.J."/>
            <person name="Barry K."/>
            <person name="Miller A.N."/>
            <person name="Grigoriev I.V."/>
            <person name="Debuchy R."/>
            <person name="Gladieux P."/>
            <person name="Thoren M.H."/>
            <person name="Johannesson H."/>
        </authorList>
    </citation>
    <scope>NUCLEOTIDE SEQUENCE</scope>
    <source>
        <strain evidence="2">CBS 757.83</strain>
    </source>
</reference>